<dbReference type="AlphaFoldDB" id="A0A759KBF7"/>
<dbReference type="Pfam" id="PF03496">
    <property type="entry name" value="ADPrib_exo_Tox"/>
    <property type="match status" value="1"/>
</dbReference>
<evidence type="ECO:0000256" key="3">
    <source>
        <dbReference type="ARBA" id="ARBA00047597"/>
    </source>
</evidence>
<evidence type="ECO:0000259" key="4">
    <source>
        <dbReference type="Pfam" id="PF03496"/>
    </source>
</evidence>
<dbReference type="GO" id="GO:0005576">
    <property type="term" value="C:extracellular region"/>
    <property type="evidence" value="ECO:0007669"/>
    <property type="project" value="InterPro"/>
</dbReference>
<evidence type="ECO:0000313" key="5">
    <source>
        <dbReference type="EMBL" id="HAG1892142.1"/>
    </source>
</evidence>
<proteinExistence type="predicted"/>
<comment type="catalytic activity">
    <reaction evidence="3">
        <text>L-arginyl-[protein] + NAD(+) = N(omega)-(ADP-D-ribosyl)-L-arginyl-[protein] + nicotinamide + H(+)</text>
        <dbReference type="Rhea" id="RHEA:19149"/>
        <dbReference type="Rhea" id="RHEA-COMP:10532"/>
        <dbReference type="Rhea" id="RHEA-COMP:15087"/>
        <dbReference type="ChEBI" id="CHEBI:15378"/>
        <dbReference type="ChEBI" id="CHEBI:17154"/>
        <dbReference type="ChEBI" id="CHEBI:29965"/>
        <dbReference type="ChEBI" id="CHEBI:57540"/>
        <dbReference type="ChEBI" id="CHEBI:142554"/>
        <dbReference type="EC" id="2.4.2.31"/>
    </reaction>
</comment>
<gene>
    <name evidence="5" type="ORF">G8W59_004206</name>
</gene>
<accession>A0A759KBF7</accession>
<dbReference type="EMBL" id="DAAXOJ010000008">
    <property type="protein sequence ID" value="HAG1892142.1"/>
    <property type="molecule type" value="Genomic_DNA"/>
</dbReference>
<reference evidence="5" key="2">
    <citation type="submission" date="2020-02" db="EMBL/GenBank/DDBJ databases">
        <authorList>
            <consortium name="NCBI Pathogen Detection Project"/>
        </authorList>
    </citation>
    <scope>NUCLEOTIDE SEQUENCE</scope>
    <source>
        <strain evidence="5">MA.CK_94/00000542</strain>
    </source>
</reference>
<evidence type="ECO:0000256" key="2">
    <source>
        <dbReference type="ARBA" id="ARBA00033021"/>
    </source>
</evidence>
<name>A0A759KBF7_SALER</name>
<sequence>MSIISSFNVRRMMGLHISGDEMKSITNKYQNGNVSNADKSIKRDIKRISNTINNTNKPKCHEMAKFLTSIKNTSYYTSTVKKSLDQYIIKHGTDVIEQNPNKSSNINESEYLNARENSLITKVSNNNECENMNPVFNNNLDKHEYANLGYSTSIKENGNNHENSISSSAKNIYLSGGEYANICSARANDALQQYTGNTYKELNNALRNNLTLRGTMQEIKKGLDEIFAKNPNFGSLLKTFRGVPHKTNISHLKEGEIIEISGFLSTSRDIKVANDFASGIDNSMDGELNIIFGMNHKDVSSVSLYPFEQEELYPHGTKFMKLFQHDIDGVRVNILEEVSNNLTDVNKNIEALDLSAGKEAQKTHKPTRKSVLW</sequence>
<comment type="caution">
    <text evidence="5">The sequence shown here is derived from an EMBL/GenBank/DDBJ whole genome shotgun (WGS) entry which is preliminary data.</text>
</comment>
<evidence type="ECO:0000256" key="1">
    <source>
        <dbReference type="ARBA" id="ARBA00012031"/>
    </source>
</evidence>
<dbReference type="GO" id="GO:0106274">
    <property type="term" value="F:NAD+-protein-arginine ADP-ribosyltransferase activity"/>
    <property type="evidence" value="ECO:0007669"/>
    <property type="project" value="UniProtKB-EC"/>
</dbReference>
<reference evidence="5" key="1">
    <citation type="journal article" date="2018" name="Genome Biol.">
        <title>SKESA: strategic k-mer extension for scrupulous assemblies.</title>
        <authorList>
            <person name="Souvorov A."/>
            <person name="Agarwala R."/>
            <person name="Lipman D.J."/>
        </authorList>
    </citation>
    <scope>NUCLEOTIDE SEQUENCE</scope>
    <source>
        <strain evidence="5">MA.CK_94/00000542</strain>
    </source>
</reference>
<organism evidence="5">
    <name type="scientific">Salmonella enterica</name>
    <name type="common">Salmonella choleraesuis</name>
    <dbReference type="NCBI Taxonomy" id="28901"/>
    <lineage>
        <taxon>Bacteria</taxon>
        <taxon>Pseudomonadati</taxon>
        <taxon>Pseudomonadota</taxon>
        <taxon>Gammaproteobacteria</taxon>
        <taxon>Enterobacterales</taxon>
        <taxon>Enterobacteriaceae</taxon>
        <taxon>Salmonella</taxon>
    </lineage>
</organism>
<dbReference type="SUPFAM" id="SSF56399">
    <property type="entry name" value="ADP-ribosylation"/>
    <property type="match status" value="1"/>
</dbReference>
<dbReference type="EC" id="2.4.2.31" evidence="1"/>
<dbReference type="InterPro" id="IPR003540">
    <property type="entry name" value="ADP-ribosyltransferase"/>
</dbReference>
<dbReference type="PROSITE" id="PS51996">
    <property type="entry name" value="TR_MART"/>
    <property type="match status" value="1"/>
</dbReference>
<feature type="domain" description="ADP ribosyltransferase" evidence="4">
    <location>
        <begin position="184"/>
        <end position="319"/>
    </location>
</feature>
<protein>
    <recommendedName>
        <fullName evidence="1">NAD(+)--protein-arginine ADP-ribosyltransferase</fullName>
        <ecNumber evidence="1">2.4.2.31</ecNumber>
    </recommendedName>
    <alternativeName>
        <fullName evidence="2">NAD(+)--arginine ADP-ribosyltransferase</fullName>
    </alternativeName>
</protein>
<dbReference type="Gene3D" id="3.90.176.10">
    <property type="entry name" value="Toxin ADP-ribosyltransferase, Chain A, domain 1"/>
    <property type="match status" value="1"/>
</dbReference>